<evidence type="ECO:0000256" key="1">
    <source>
        <dbReference type="SAM" id="MobiDB-lite"/>
    </source>
</evidence>
<dbReference type="EMBL" id="BAAAXZ010000132">
    <property type="protein sequence ID" value="GAA2936427.1"/>
    <property type="molecule type" value="Genomic_DNA"/>
</dbReference>
<gene>
    <name evidence="2" type="ORF">GCM10020221_35230</name>
</gene>
<evidence type="ECO:0000313" key="2">
    <source>
        <dbReference type="EMBL" id="GAA2936427.1"/>
    </source>
</evidence>
<reference evidence="2 3" key="1">
    <citation type="journal article" date="2019" name="Int. J. Syst. Evol. Microbiol.">
        <title>The Global Catalogue of Microorganisms (GCM) 10K type strain sequencing project: providing services to taxonomists for standard genome sequencing and annotation.</title>
        <authorList>
            <consortium name="The Broad Institute Genomics Platform"/>
            <consortium name="The Broad Institute Genome Sequencing Center for Infectious Disease"/>
            <person name="Wu L."/>
            <person name="Ma J."/>
        </authorList>
    </citation>
    <scope>NUCLEOTIDE SEQUENCE [LARGE SCALE GENOMIC DNA]</scope>
    <source>
        <strain evidence="2 3">JCM 4087</strain>
    </source>
</reference>
<feature type="compositionally biased region" description="Pro residues" evidence="1">
    <location>
        <begin position="92"/>
        <end position="102"/>
    </location>
</feature>
<evidence type="ECO:0000313" key="3">
    <source>
        <dbReference type="Proteomes" id="UP001501102"/>
    </source>
</evidence>
<protein>
    <submittedName>
        <fullName evidence="2">Uncharacterized protein</fullName>
    </submittedName>
</protein>
<dbReference type="Proteomes" id="UP001501102">
    <property type="component" value="Unassembled WGS sequence"/>
</dbReference>
<accession>A0ABN3X3G8</accession>
<feature type="region of interest" description="Disordered" evidence="1">
    <location>
        <begin position="70"/>
        <end position="109"/>
    </location>
</feature>
<proteinExistence type="predicted"/>
<keyword evidence="3" id="KW-1185">Reference proteome</keyword>
<organism evidence="2 3">
    <name type="scientific">Streptomyces thioluteus</name>
    <dbReference type="NCBI Taxonomy" id="66431"/>
    <lineage>
        <taxon>Bacteria</taxon>
        <taxon>Bacillati</taxon>
        <taxon>Actinomycetota</taxon>
        <taxon>Actinomycetes</taxon>
        <taxon>Kitasatosporales</taxon>
        <taxon>Streptomycetaceae</taxon>
        <taxon>Streptomyces</taxon>
    </lineage>
</organism>
<comment type="caution">
    <text evidence="2">The sequence shown here is derived from an EMBL/GenBank/DDBJ whole genome shotgun (WGS) entry which is preliminary data.</text>
</comment>
<name>A0ABN3X3G8_STRTU</name>
<sequence length="109" mass="11821">MDRLPQGLPAEIGTALRLTLDGEAEAVHELLRDEGSSAEIELDPEAVLDYLLPIIEPAQVDEFTFTPRLDAVPGHADRRSPLSRVPAGPSAQPAPRPYLPHPPGDHEHP</sequence>